<gene>
    <name evidence="1" type="ORF">GCL57_10855</name>
</gene>
<evidence type="ECO:0000313" key="1">
    <source>
        <dbReference type="EMBL" id="KAB8029033.1"/>
    </source>
</evidence>
<evidence type="ECO:0000313" key="2">
    <source>
        <dbReference type="Proteomes" id="UP000442694"/>
    </source>
</evidence>
<dbReference type="AlphaFoldDB" id="A0A833N4U1"/>
<sequence length="128" mass="15145">MSLINKNTEKVIVVEDSKFFKEMWKQSLKVQEVLIFTNPEILIDEFLLRNDLFDNVTCIILDYFYDGFKKNVVEMNIITELREFGYKNPCFLSSAVPCNLAEFKLFDGFIEKLPYSLEEIKCLFPDKF</sequence>
<dbReference type="EMBL" id="WFLN01000008">
    <property type="protein sequence ID" value="KAB8029033.1"/>
    <property type="molecule type" value="Genomic_DNA"/>
</dbReference>
<comment type="caution">
    <text evidence="1">The sequence shown here is derived from an EMBL/GenBank/DDBJ whole genome shotgun (WGS) entry which is preliminary data.</text>
</comment>
<dbReference type="RefSeq" id="WP_152213375.1">
    <property type="nucleotide sequence ID" value="NZ_WFLN01000008.1"/>
</dbReference>
<organism evidence="1 2">
    <name type="scientific">Fluviispira multicolorata</name>
    <dbReference type="NCBI Taxonomy" id="2654512"/>
    <lineage>
        <taxon>Bacteria</taxon>
        <taxon>Pseudomonadati</taxon>
        <taxon>Bdellovibrionota</taxon>
        <taxon>Oligoflexia</taxon>
        <taxon>Silvanigrellales</taxon>
        <taxon>Silvanigrellaceae</taxon>
        <taxon>Fluviispira</taxon>
    </lineage>
</organism>
<name>A0A833N4U1_9BACT</name>
<evidence type="ECO:0008006" key="3">
    <source>
        <dbReference type="Google" id="ProtNLM"/>
    </source>
</evidence>
<proteinExistence type="predicted"/>
<reference evidence="1 2" key="1">
    <citation type="submission" date="2019-10" db="EMBL/GenBank/DDBJ databases">
        <title>New genus of Silvanigrellaceae.</title>
        <authorList>
            <person name="Pitt A."/>
            <person name="Hahn M.W."/>
        </authorList>
    </citation>
    <scope>NUCLEOTIDE SEQUENCE [LARGE SCALE GENOMIC DNA]</scope>
    <source>
        <strain evidence="1 2">33A1-SZDP</strain>
    </source>
</reference>
<dbReference type="Proteomes" id="UP000442694">
    <property type="component" value="Unassembled WGS sequence"/>
</dbReference>
<keyword evidence="2" id="KW-1185">Reference proteome</keyword>
<protein>
    <recommendedName>
        <fullName evidence="3">Response regulatory domain-containing protein</fullName>
    </recommendedName>
</protein>
<accession>A0A833N4U1</accession>